<dbReference type="EMBL" id="CH902643">
    <property type="protein sequence ID" value="KPU77337.1"/>
    <property type="molecule type" value="Genomic_DNA"/>
</dbReference>
<dbReference type="GeneID" id="26514980"/>
<dbReference type="STRING" id="7217.A0A0P9C143"/>
<proteinExistence type="predicted"/>
<dbReference type="KEGG" id="dan:26514980"/>
<keyword evidence="2" id="KW-1185">Reference proteome</keyword>
<dbReference type="AlphaFoldDB" id="A0A0P9C143"/>
<protein>
    <submittedName>
        <fullName evidence="1">Uncharacterized protein</fullName>
    </submittedName>
</protein>
<name>A0A0P9C143_DROAN</name>
<accession>A0A0P9C143</accession>
<gene>
    <name evidence="1" type="primary">Dana\GF27571</name>
    <name evidence="1" type="ORF">GF27571</name>
</gene>
<dbReference type="InParanoid" id="A0A0P9C143"/>
<dbReference type="OrthoDB" id="9900844at2759"/>
<sequence length="339" mass="39635">MNVLPPFSLDKPNSVPALLSFSEKDKNSSESVNNKICDDPEQIIESSSIYKMYALSDHNYTIKNQKLLQNSLDTIRSMLLNAVLPNRIMVKHIPIEIHNFIENTINNLIFYKMEYLHIKSEKLSERDTSTIQTSDLDTENFLEPLKLEIMNQYDINFKPKNRLLPILHDTMNFAKQLFYDSKNFLTNSDEEFKEFISNKLKMLKEISDSLQIYKTRMENSEMTNLSLMSRNRTNYKAKLKLLLDSSDSSRTDFDIKSSCNEINIETSSEKILNSQFLSSNDFMQYKTLYKNFSDGIDLFKYIKLDVQLKPTVLISEKLRTNERKKSTDIEADRDIERNA</sequence>
<reference evidence="1 2" key="1">
    <citation type="journal article" date="2007" name="Nature">
        <title>Evolution of genes and genomes on the Drosophila phylogeny.</title>
        <authorList>
            <consortium name="Drosophila 12 Genomes Consortium"/>
            <person name="Clark A.G."/>
            <person name="Eisen M.B."/>
            <person name="Smith D.R."/>
            <person name="Bergman C.M."/>
            <person name="Oliver B."/>
            <person name="Markow T.A."/>
            <person name="Kaufman T.C."/>
            <person name="Kellis M."/>
            <person name="Gelbart W."/>
            <person name="Iyer V.N."/>
            <person name="Pollard D.A."/>
            <person name="Sackton T.B."/>
            <person name="Larracuente A.M."/>
            <person name="Singh N.D."/>
            <person name="Abad J.P."/>
            <person name="Abt D.N."/>
            <person name="Adryan B."/>
            <person name="Aguade M."/>
            <person name="Akashi H."/>
            <person name="Anderson W.W."/>
            <person name="Aquadro C.F."/>
            <person name="Ardell D.H."/>
            <person name="Arguello R."/>
            <person name="Artieri C.G."/>
            <person name="Barbash D.A."/>
            <person name="Barker D."/>
            <person name="Barsanti P."/>
            <person name="Batterham P."/>
            <person name="Batzoglou S."/>
            <person name="Begun D."/>
            <person name="Bhutkar A."/>
            <person name="Blanco E."/>
            <person name="Bosak S.A."/>
            <person name="Bradley R.K."/>
            <person name="Brand A.D."/>
            <person name="Brent M.R."/>
            <person name="Brooks A.N."/>
            <person name="Brown R.H."/>
            <person name="Butlin R.K."/>
            <person name="Caggese C."/>
            <person name="Calvi B.R."/>
            <person name="Bernardo de Carvalho A."/>
            <person name="Caspi A."/>
            <person name="Castrezana S."/>
            <person name="Celniker S.E."/>
            <person name="Chang J.L."/>
            <person name="Chapple C."/>
            <person name="Chatterji S."/>
            <person name="Chinwalla A."/>
            <person name="Civetta A."/>
            <person name="Clifton S.W."/>
            <person name="Comeron J.M."/>
            <person name="Costello J.C."/>
            <person name="Coyne J.A."/>
            <person name="Daub J."/>
            <person name="David R.G."/>
            <person name="Delcher A.L."/>
            <person name="Delehaunty K."/>
            <person name="Do C.B."/>
            <person name="Ebling H."/>
            <person name="Edwards K."/>
            <person name="Eickbush T."/>
            <person name="Evans J.D."/>
            <person name="Filipski A."/>
            <person name="Findeiss S."/>
            <person name="Freyhult E."/>
            <person name="Fulton L."/>
            <person name="Fulton R."/>
            <person name="Garcia A.C."/>
            <person name="Gardiner A."/>
            <person name="Garfield D.A."/>
            <person name="Garvin B.E."/>
            <person name="Gibson G."/>
            <person name="Gilbert D."/>
            <person name="Gnerre S."/>
            <person name="Godfrey J."/>
            <person name="Good R."/>
            <person name="Gotea V."/>
            <person name="Gravely B."/>
            <person name="Greenberg A.J."/>
            <person name="Griffiths-Jones S."/>
            <person name="Gross S."/>
            <person name="Guigo R."/>
            <person name="Gustafson E.A."/>
            <person name="Haerty W."/>
            <person name="Hahn M.W."/>
            <person name="Halligan D.L."/>
            <person name="Halpern A.L."/>
            <person name="Halter G.M."/>
            <person name="Han M.V."/>
            <person name="Heger A."/>
            <person name="Hillier L."/>
            <person name="Hinrichs A.S."/>
            <person name="Holmes I."/>
            <person name="Hoskins R.A."/>
            <person name="Hubisz M.J."/>
            <person name="Hultmark D."/>
            <person name="Huntley M.A."/>
            <person name="Jaffe D.B."/>
            <person name="Jagadeeshan S."/>
            <person name="Jeck W.R."/>
            <person name="Johnson J."/>
            <person name="Jones C.D."/>
            <person name="Jordan W.C."/>
            <person name="Karpen G.H."/>
            <person name="Kataoka E."/>
            <person name="Keightley P.D."/>
            <person name="Kheradpour P."/>
            <person name="Kirkness E.F."/>
            <person name="Koerich L.B."/>
            <person name="Kristiansen K."/>
            <person name="Kudrna D."/>
            <person name="Kulathinal R.J."/>
            <person name="Kumar S."/>
            <person name="Kwok R."/>
            <person name="Lander E."/>
            <person name="Langley C.H."/>
            <person name="Lapoint R."/>
            <person name="Lazzaro B.P."/>
            <person name="Lee S.J."/>
            <person name="Levesque L."/>
            <person name="Li R."/>
            <person name="Lin C.F."/>
            <person name="Lin M.F."/>
            <person name="Lindblad-Toh K."/>
            <person name="Llopart A."/>
            <person name="Long M."/>
            <person name="Low L."/>
            <person name="Lozovsky E."/>
            <person name="Lu J."/>
            <person name="Luo M."/>
            <person name="Machado C.A."/>
            <person name="Makalowski W."/>
            <person name="Marzo M."/>
            <person name="Matsuda M."/>
            <person name="Matzkin L."/>
            <person name="McAllister B."/>
            <person name="McBride C.S."/>
            <person name="McKernan B."/>
            <person name="McKernan K."/>
            <person name="Mendez-Lago M."/>
            <person name="Minx P."/>
            <person name="Mollenhauer M.U."/>
            <person name="Montooth K."/>
            <person name="Mount S.M."/>
            <person name="Mu X."/>
            <person name="Myers E."/>
            <person name="Negre B."/>
            <person name="Newfeld S."/>
            <person name="Nielsen R."/>
            <person name="Noor M.A."/>
            <person name="O'Grady P."/>
            <person name="Pachter L."/>
            <person name="Papaceit M."/>
            <person name="Parisi M.J."/>
            <person name="Parisi M."/>
            <person name="Parts L."/>
            <person name="Pedersen J.S."/>
            <person name="Pesole G."/>
            <person name="Phillippy A.M."/>
            <person name="Ponting C.P."/>
            <person name="Pop M."/>
            <person name="Porcelli D."/>
            <person name="Powell J.R."/>
            <person name="Prohaska S."/>
            <person name="Pruitt K."/>
            <person name="Puig M."/>
            <person name="Quesneville H."/>
            <person name="Ram K.R."/>
            <person name="Rand D."/>
            <person name="Rasmussen M.D."/>
            <person name="Reed L.K."/>
            <person name="Reenan R."/>
            <person name="Reily A."/>
            <person name="Remington K.A."/>
            <person name="Rieger T.T."/>
            <person name="Ritchie M.G."/>
            <person name="Robin C."/>
            <person name="Rogers Y.H."/>
            <person name="Rohde C."/>
            <person name="Rozas J."/>
            <person name="Rubenfield M.J."/>
            <person name="Ruiz A."/>
            <person name="Russo S."/>
            <person name="Salzberg S.L."/>
            <person name="Sanchez-Gracia A."/>
            <person name="Saranga D.J."/>
            <person name="Sato H."/>
            <person name="Schaeffer S.W."/>
            <person name="Schatz M.C."/>
            <person name="Schlenke T."/>
            <person name="Schwartz R."/>
            <person name="Segarra C."/>
            <person name="Singh R.S."/>
            <person name="Sirot L."/>
            <person name="Sirota M."/>
            <person name="Sisneros N.B."/>
            <person name="Smith C.D."/>
            <person name="Smith T.F."/>
            <person name="Spieth J."/>
            <person name="Stage D.E."/>
            <person name="Stark A."/>
            <person name="Stephan W."/>
            <person name="Strausberg R.L."/>
            <person name="Strempel S."/>
            <person name="Sturgill D."/>
            <person name="Sutton G."/>
            <person name="Sutton G.G."/>
            <person name="Tao W."/>
            <person name="Teichmann S."/>
            <person name="Tobari Y.N."/>
            <person name="Tomimura Y."/>
            <person name="Tsolas J.M."/>
            <person name="Valente V.L."/>
            <person name="Venter E."/>
            <person name="Venter J.C."/>
            <person name="Vicario S."/>
            <person name="Vieira F.G."/>
            <person name="Vilella A.J."/>
            <person name="Villasante A."/>
            <person name="Walenz B."/>
            <person name="Wang J."/>
            <person name="Wasserman M."/>
            <person name="Watts T."/>
            <person name="Wilson D."/>
            <person name="Wilson R.K."/>
            <person name="Wing R.A."/>
            <person name="Wolfner M.F."/>
            <person name="Wong A."/>
            <person name="Wong G.K."/>
            <person name="Wu C.I."/>
            <person name="Wu G."/>
            <person name="Yamamoto D."/>
            <person name="Yang H.P."/>
            <person name="Yang S.P."/>
            <person name="Yorke J.A."/>
            <person name="Yoshida K."/>
            <person name="Zdobnov E."/>
            <person name="Zhang P."/>
            <person name="Zhang Y."/>
            <person name="Zimin A.V."/>
            <person name="Baldwin J."/>
            <person name="Abdouelleil A."/>
            <person name="Abdulkadir J."/>
            <person name="Abebe A."/>
            <person name="Abera B."/>
            <person name="Abreu J."/>
            <person name="Acer S.C."/>
            <person name="Aftuck L."/>
            <person name="Alexander A."/>
            <person name="An P."/>
            <person name="Anderson E."/>
            <person name="Anderson S."/>
            <person name="Arachi H."/>
            <person name="Azer M."/>
            <person name="Bachantsang P."/>
            <person name="Barry A."/>
            <person name="Bayul T."/>
            <person name="Berlin A."/>
            <person name="Bessette D."/>
            <person name="Bloom T."/>
            <person name="Blye J."/>
            <person name="Boguslavskiy L."/>
            <person name="Bonnet C."/>
            <person name="Boukhgalter B."/>
            <person name="Bourzgui I."/>
            <person name="Brown A."/>
            <person name="Cahill P."/>
            <person name="Channer S."/>
            <person name="Cheshatsang Y."/>
            <person name="Chuda L."/>
            <person name="Citroen M."/>
            <person name="Collymore A."/>
            <person name="Cooke P."/>
            <person name="Costello M."/>
            <person name="D'Aco K."/>
            <person name="Daza R."/>
            <person name="De Haan G."/>
            <person name="DeGray S."/>
            <person name="DeMaso C."/>
            <person name="Dhargay N."/>
            <person name="Dooley K."/>
            <person name="Dooley E."/>
            <person name="Doricent M."/>
            <person name="Dorje P."/>
            <person name="Dorjee K."/>
            <person name="Dupes A."/>
            <person name="Elong R."/>
            <person name="Falk J."/>
            <person name="Farina A."/>
            <person name="Faro S."/>
            <person name="Ferguson D."/>
            <person name="Fisher S."/>
            <person name="Foley C.D."/>
            <person name="Franke A."/>
            <person name="Friedrich D."/>
            <person name="Gadbois L."/>
            <person name="Gearin G."/>
            <person name="Gearin C.R."/>
            <person name="Giannoukos G."/>
            <person name="Goode T."/>
            <person name="Graham J."/>
            <person name="Grandbois E."/>
            <person name="Grewal S."/>
            <person name="Gyaltsen K."/>
            <person name="Hafez N."/>
            <person name="Hagos B."/>
            <person name="Hall J."/>
            <person name="Henson C."/>
            <person name="Hollinger A."/>
            <person name="Honan T."/>
            <person name="Huard M.D."/>
            <person name="Hughes L."/>
            <person name="Hurhula B."/>
            <person name="Husby M.E."/>
            <person name="Kamat A."/>
            <person name="Kanga B."/>
            <person name="Kashin S."/>
            <person name="Khazanovich D."/>
            <person name="Kisner P."/>
            <person name="Lance K."/>
            <person name="Lara M."/>
            <person name="Lee W."/>
            <person name="Lennon N."/>
            <person name="Letendre F."/>
            <person name="LeVine R."/>
            <person name="Lipovsky A."/>
            <person name="Liu X."/>
            <person name="Liu J."/>
            <person name="Liu S."/>
            <person name="Lokyitsang T."/>
            <person name="Lokyitsang Y."/>
            <person name="Lubonja R."/>
            <person name="Lui A."/>
            <person name="MacDonald P."/>
            <person name="Magnisalis V."/>
            <person name="Maru K."/>
            <person name="Matthews C."/>
            <person name="McCusker W."/>
            <person name="McDonough S."/>
            <person name="Mehta T."/>
            <person name="Meldrim J."/>
            <person name="Meneus L."/>
            <person name="Mihai O."/>
            <person name="Mihalev A."/>
            <person name="Mihova T."/>
            <person name="Mittelman R."/>
            <person name="Mlenga V."/>
            <person name="Montmayeur A."/>
            <person name="Mulrain L."/>
            <person name="Navidi A."/>
            <person name="Naylor J."/>
            <person name="Negash T."/>
            <person name="Nguyen T."/>
            <person name="Nguyen N."/>
            <person name="Nicol R."/>
            <person name="Norbu C."/>
            <person name="Norbu N."/>
            <person name="Novod N."/>
            <person name="O'Neill B."/>
            <person name="Osman S."/>
            <person name="Markiewicz E."/>
            <person name="Oyono O.L."/>
            <person name="Patti C."/>
            <person name="Phunkhang P."/>
            <person name="Pierre F."/>
            <person name="Priest M."/>
            <person name="Raghuraman S."/>
            <person name="Rege F."/>
            <person name="Reyes R."/>
            <person name="Rise C."/>
            <person name="Rogov P."/>
            <person name="Ross K."/>
            <person name="Ryan E."/>
            <person name="Settipalli S."/>
            <person name="Shea T."/>
            <person name="Sherpa N."/>
            <person name="Shi L."/>
            <person name="Shih D."/>
            <person name="Sparrow T."/>
            <person name="Spaulding J."/>
            <person name="Stalker J."/>
            <person name="Stange-Thomann N."/>
            <person name="Stavropoulos S."/>
            <person name="Stone C."/>
            <person name="Strader C."/>
            <person name="Tesfaye S."/>
            <person name="Thomson T."/>
            <person name="Thoulutsang Y."/>
            <person name="Thoulutsang D."/>
            <person name="Topham K."/>
            <person name="Topping I."/>
            <person name="Tsamla T."/>
            <person name="Vassiliev H."/>
            <person name="Vo A."/>
            <person name="Wangchuk T."/>
            <person name="Wangdi T."/>
            <person name="Weiand M."/>
            <person name="Wilkinson J."/>
            <person name="Wilson A."/>
            <person name="Yadav S."/>
            <person name="Young G."/>
            <person name="Yu Q."/>
            <person name="Zembek L."/>
            <person name="Zhong D."/>
            <person name="Zimmer A."/>
            <person name="Zwirko Z."/>
            <person name="Jaffe D.B."/>
            <person name="Alvarez P."/>
            <person name="Brockman W."/>
            <person name="Butler J."/>
            <person name="Chin C."/>
            <person name="Gnerre S."/>
            <person name="Grabherr M."/>
            <person name="Kleber M."/>
            <person name="Mauceli E."/>
            <person name="MacCallum I."/>
        </authorList>
    </citation>
    <scope>NUCLEOTIDE SEQUENCE [LARGE SCALE GENOMIC DNA]</scope>
    <source>
        <strain evidence="2">Tucson 14024-0371.13</strain>
    </source>
</reference>
<dbReference type="Proteomes" id="UP000007801">
    <property type="component" value="Unassembled WGS sequence"/>
</dbReference>
<organism evidence="1 2">
    <name type="scientific">Drosophila ananassae</name>
    <name type="common">Fruit fly</name>
    <dbReference type="NCBI Taxonomy" id="7217"/>
    <lineage>
        <taxon>Eukaryota</taxon>
        <taxon>Metazoa</taxon>
        <taxon>Ecdysozoa</taxon>
        <taxon>Arthropoda</taxon>
        <taxon>Hexapoda</taxon>
        <taxon>Insecta</taxon>
        <taxon>Pterygota</taxon>
        <taxon>Neoptera</taxon>
        <taxon>Endopterygota</taxon>
        <taxon>Diptera</taxon>
        <taxon>Brachycera</taxon>
        <taxon>Muscomorpha</taxon>
        <taxon>Ephydroidea</taxon>
        <taxon>Drosophilidae</taxon>
        <taxon>Drosophila</taxon>
        <taxon>Sophophora</taxon>
    </lineage>
</organism>
<evidence type="ECO:0000313" key="2">
    <source>
        <dbReference type="Proteomes" id="UP000007801"/>
    </source>
</evidence>
<evidence type="ECO:0000313" key="1">
    <source>
        <dbReference type="EMBL" id="KPU77337.1"/>
    </source>
</evidence>